<gene>
    <name evidence="1" type="ORF">MOMA_06526</name>
</gene>
<reference evidence="1 2" key="1">
    <citation type="journal article" date="2013" name="Genome Announc.">
        <title>Genome Sequence of Moraxella macacae 0408225, a Novel Bacterial Species Isolated from a Cynomolgus Macaque with Epistaxis.</title>
        <authorList>
            <person name="Ladner J.T."/>
            <person name="Whitehouse C.A."/>
            <person name="Koroleva G.I."/>
            <person name="Palacios G.F."/>
        </authorList>
    </citation>
    <scope>NUCLEOTIDE SEQUENCE [LARGE SCALE GENOMIC DNA]</scope>
    <source>
        <strain evidence="1 2">0408225</strain>
    </source>
</reference>
<dbReference type="AlphaFoldDB" id="L2F5M5"/>
<dbReference type="SUPFAM" id="SSF52540">
    <property type="entry name" value="P-loop containing nucleoside triphosphate hydrolases"/>
    <property type="match status" value="1"/>
</dbReference>
<accession>L2F5M5</accession>
<dbReference type="RefSeq" id="WP_009501738.1">
    <property type="nucleotide sequence ID" value="NZ_ANIN01000002.1"/>
</dbReference>
<dbReference type="Gene3D" id="3.40.50.300">
    <property type="entry name" value="P-loop containing nucleotide triphosphate hydrolases"/>
    <property type="match status" value="1"/>
</dbReference>
<dbReference type="OrthoDB" id="6650301at2"/>
<sequence length="147" mass="16991">MACKLRIKQWQKKYYKYKDKFNIGSSCAIKERQTTKEQIAENLNQQDNQDNEQKDLEIPLFDKINKSLKNSIHLNSIHFVMHSKGGVGKSVVSFLMAQYILNKVDNSKVAIIDIEPNYRTLSRYKSLNVENIDVLNDKSAVIKILLA</sequence>
<organism evidence="1 2">
    <name type="scientific">Moraxella macacae 0408225</name>
    <dbReference type="NCBI Taxonomy" id="1230338"/>
    <lineage>
        <taxon>Bacteria</taxon>
        <taxon>Pseudomonadati</taxon>
        <taxon>Pseudomonadota</taxon>
        <taxon>Gammaproteobacteria</taxon>
        <taxon>Moraxellales</taxon>
        <taxon>Moraxellaceae</taxon>
        <taxon>Moraxella</taxon>
    </lineage>
</organism>
<evidence type="ECO:0000313" key="1">
    <source>
        <dbReference type="EMBL" id="ELA08195.1"/>
    </source>
</evidence>
<name>L2F5M5_9GAMM</name>
<keyword evidence="2" id="KW-1185">Reference proteome</keyword>
<evidence type="ECO:0000313" key="2">
    <source>
        <dbReference type="Proteomes" id="UP000023795"/>
    </source>
</evidence>
<proteinExistence type="predicted"/>
<dbReference type="eggNOG" id="COG1192">
    <property type="taxonomic scope" value="Bacteria"/>
</dbReference>
<dbReference type="STRING" id="1230338.MOMA_06526"/>
<comment type="caution">
    <text evidence="1">The sequence shown here is derived from an EMBL/GenBank/DDBJ whole genome shotgun (WGS) entry which is preliminary data.</text>
</comment>
<protein>
    <submittedName>
        <fullName evidence="1">TraL-like protein</fullName>
    </submittedName>
</protein>
<dbReference type="EMBL" id="ANIN01000002">
    <property type="protein sequence ID" value="ELA08195.1"/>
    <property type="molecule type" value="Genomic_DNA"/>
</dbReference>
<dbReference type="Proteomes" id="UP000023795">
    <property type="component" value="Unassembled WGS sequence"/>
</dbReference>
<dbReference type="InterPro" id="IPR027417">
    <property type="entry name" value="P-loop_NTPase"/>
</dbReference>